<evidence type="ECO:0000256" key="1">
    <source>
        <dbReference type="SAM" id="MobiDB-lite"/>
    </source>
</evidence>
<dbReference type="InterPro" id="IPR006553">
    <property type="entry name" value="Leu-rich_rpt_Cys-con_subtyp"/>
</dbReference>
<name>A0AAD3YAW0_9TREE</name>
<organism evidence="3 4">
    <name type="scientific">Cutaneotrichosporon spelunceum</name>
    <dbReference type="NCBI Taxonomy" id="1672016"/>
    <lineage>
        <taxon>Eukaryota</taxon>
        <taxon>Fungi</taxon>
        <taxon>Dikarya</taxon>
        <taxon>Basidiomycota</taxon>
        <taxon>Agaricomycotina</taxon>
        <taxon>Tremellomycetes</taxon>
        <taxon>Trichosporonales</taxon>
        <taxon>Trichosporonaceae</taxon>
        <taxon>Cutaneotrichosporon</taxon>
    </lineage>
</organism>
<dbReference type="EMBL" id="BTCM01000002">
    <property type="protein sequence ID" value="GMK55267.1"/>
    <property type="molecule type" value="Genomic_DNA"/>
</dbReference>
<dbReference type="SUPFAM" id="SSF52047">
    <property type="entry name" value="RNI-like"/>
    <property type="match status" value="1"/>
</dbReference>
<proteinExistence type="predicted"/>
<feature type="region of interest" description="Disordered" evidence="1">
    <location>
        <begin position="24"/>
        <end position="108"/>
    </location>
</feature>
<comment type="caution">
    <text evidence="3">The sequence shown here is derived from an EMBL/GenBank/DDBJ whole genome shotgun (WGS) entry which is preliminary data.</text>
</comment>
<dbReference type="GO" id="GO:0031146">
    <property type="term" value="P:SCF-dependent proteasomal ubiquitin-dependent protein catabolic process"/>
    <property type="evidence" value="ECO:0007669"/>
    <property type="project" value="TreeGrafter"/>
</dbReference>
<dbReference type="Pfam" id="PF23550">
    <property type="entry name" value="zf_Tbcl_Rhp7"/>
    <property type="match status" value="1"/>
</dbReference>
<dbReference type="InterPro" id="IPR056451">
    <property type="entry name" value="Znf_Tbcl_Rhp7"/>
</dbReference>
<accession>A0AAD3YAW0</accession>
<dbReference type="AlphaFoldDB" id="A0AAD3YAW0"/>
<dbReference type="InterPro" id="IPR032675">
    <property type="entry name" value="LRR_dom_sf"/>
</dbReference>
<dbReference type="SMART" id="SM00367">
    <property type="entry name" value="LRR_CC"/>
    <property type="match status" value="5"/>
</dbReference>
<feature type="compositionally biased region" description="Acidic residues" evidence="1">
    <location>
        <begin position="69"/>
        <end position="89"/>
    </location>
</feature>
<protein>
    <recommendedName>
        <fullName evidence="2">DNA repair protein rhp7 treble clef domain-containing protein</fullName>
    </recommendedName>
</protein>
<dbReference type="Proteomes" id="UP001222932">
    <property type="component" value="Unassembled WGS sequence"/>
</dbReference>
<evidence type="ECO:0000313" key="4">
    <source>
        <dbReference type="Proteomes" id="UP001222932"/>
    </source>
</evidence>
<dbReference type="PANTHER" id="PTHR13318">
    <property type="entry name" value="PARTNER OF PAIRED, ISOFORM B-RELATED"/>
    <property type="match status" value="1"/>
</dbReference>
<evidence type="ECO:0000313" key="3">
    <source>
        <dbReference type="EMBL" id="GMK55267.1"/>
    </source>
</evidence>
<dbReference type="Gene3D" id="3.80.10.10">
    <property type="entry name" value="Ribonuclease Inhibitor"/>
    <property type="match status" value="1"/>
</dbReference>
<reference evidence="3" key="2">
    <citation type="submission" date="2023-06" db="EMBL/GenBank/DDBJ databases">
        <authorList>
            <person name="Kobayashi Y."/>
            <person name="Kayamori A."/>
            <person name="Aoki K."/>
            <person name="Shiwa Y."/>
            <person name="Fujita N."/>
            <person name="Sugita T."/>
            <person name="Iwasaki W."/>
            <person name="Tanaka N."/>
            <person name="Takashima M."/>
        </authorList>
    </citation>
    <scope>NUCLEOTIDE SEQUENCE</scope>
    <source>
        <strain evidence="3">HIS016</strain>
    </source>
</reference>
<keyword evidence="4" id="KW-1185">Reference proteome</keyword>
<feature type="domain" description="DNA repair protein rhp7 treble clef" evidence="2">
    <location>
        <begin position="116"/>
        <end position="155"/>
    </location>
</feature>
<sequence>MPPRRARNADGAVRGPTSALTSFLAGLGVEAPNTNPYARREAPEDEAPSPVADTPVRPAKRRRRAVSVDSDDLDADGGSDDSDDDDDGDYSAGPRGGATPSGAVTPSVVPSALKDIGEMMECGECGKRFPVTQYTKEHPHKPRTWLCTPCCRTLGIDPYAKPKKPRAKATATPQRQKKDARNKIVHYEVTKGALALSEMCIGIIAQYIEDVQALGEIGRDRMDLVCRVISKTRRLTAETAKLFYSADRTELTMYDVTNLDHTAFVTLGMLCVNLESLNLQYCGQMMTDTLVHWAKQMRKLKHLELFGPFLVRKEGWIEFFKARGKELQSLSVTQSPRIDLETMKVLANECPDLRVLKLDEIGQLNSDFLIPIASLKKLESLAIISPGGTPISDAAVDELLASIGENLTSLDLRNNPELSDETLISIAKHCPNLRHLSLAHIPLSDAAVGRFFRDLKAKGWPGLVHIDLEKGHDLAHEALTALVAHSGSTVRWLSLLGWRNVPADDVAALADSHNLEYLDIGWCRHVTDFTLKDLLDGCPSLKNVRVWGCNNLTDRVPRRRGVKVVGIEMHAI</sequence>
<evidence type="ECO:0000259" key="2">
    <source>
        <dbReference type="Pfam" id="PF23550"/>
    </source>
</evidence>
<dbReference type="GO" id="GO:0019005">
    <property type="term" value="C:SCF ubiquitin ligase complex"/>
    <property type="evidence" value="ECO:0007669"/>
    <property type="project" value="TreeGrafter"/>
</dbReference>
<gene>
    <name evidence="3" type="primary">RAD7</name>
    <name evidence="3" type="ORF">CspeluHIS016_0203230</name>
</gene>
<reference evidence="3" key="1">
    <citation type="journal article" date="2023" name="BMC Genomics">
        <title>Chromosome-level genome assemblies of Cutaneotrichosporon spp. (Trichosporonales, Basidiomycota) reveal imbalanced evolution between nucleotide sequences and chromosome synteny.</title>
        <authorList>
            <person name="Kobayashi Y."/>
            <person name="Kayamori A."/>
            <person name="Aoki K."/>
            <person name="Shiwa Y."/>
            <person name="Matsutani M."/>
            <person name="Fujita N."/>
            <person name="Sugita T."/>
            <person name="Iwasaki W."/>
            <person name="Tanaka N."/>
            <person name="Takashima M."/>
        </authorList>
    </citation>
    <scope>NUCLEOTIDE SEQUENCE</scope>
    <source>
        <strain evidence="3">HIS016</strain>
    </source>
</reference>